<reference evidence="1 2" key="1">
    <citation type="journal article" date="2020" name="IScience">
        <title>Genome Sequencing of the Endangered Kingdonia uniflora (Circaeasteraceae, Ranunculales) Reveals Potential Mechanisms of Evolutionary Specialization.</title>
        <authorList>
            <person name="Sun Y."/>
            <person name="Deng T."/>
            <person name="Zhang A."/>
            <person name="Moore M.J."/>
            <person name="Landis J.B."/>
            <person name="Lin N."/>
            <person name="Zhang H."/>
            <person name="Zhang X."/>
            <person name="Huang J."/>
            <person name="Zhang X."/>
            <person name="Sun H."/>
            <person name="Wang H."/>
        </authorList>
    </citation>
    <scope>NUCLEOTIDE SEQUENCE [LARGE SCALE GENOMIC DNA]</scope>
    <source>
        <strain evidence="1">TB1705</strain>
        <tissue evidence="1">Leaf</tissue>
    </source>
</reference>
<protein>
    <submittedName>
        <fullName evidence="1">Uncharacterized protein</fullName>
    </submittedName>
</protein>
<sequence length="57" mass="6594">TVSTAFSTTRKINVHSRIKLHLNLSQLVTKVGIQCFPNIWSSFQYMNFRLGRHTMSP</sequence>
<gene>
    <name evidence="1" type="ORF">GIB67_021272</name>
</gene>
<accession>A0A7J7LFM1</accession>
<proteinExistence type="predicted"/>
<evidence type="ECO:0000313" key="2">
    <source>
        <dbReference type="Proteomes" id="UP000541444"/>
    </source>
</evidence>
<keyword evidence="2" id="KW-1185">Reference proteome</keyword>
<feature type="non-terminal residue" evidence="1">
    <location>
        <position position="57"/>
    </location>
</feature>
<dbReference type="EMBL" id="JACGCM010002327">
    <property type="protein sequence ID" value="KAF6141456.1"/>
    <property type="molecule type" value="Genomic_DNA"/>
</dbReference>
<comment type="caution">
    <text evidence="1">The sequence shown here is derived from an EMBL/GenBank/DDBJ whole genome shotgun (WGS) entry which is preliminary data.</text>
</comment>
<dbReference type="Proteomes" id="UP000541444">
    <property type="component" value="Unassembled WGS sequence"/>
</dbReference>
<dbReference type="AlphaFoldDB" id="A0A7J7LFM1"/>
<name>A0A7J7LFM1_9MAGN</name>
<organism evidence="1 2">
    <name type="scientific">Kingdonia uniflora</name>
    <dbReference type="NCBI Taxonomy" id="39325"/>
    <lineage>
        <taxon>Eukaryota</taxon>
        <taxon>Viridiplantae</taxon>
        <taxon>Streptophyta</taxon>
        <taxon>Embryophyta</taxon>
        <taxon>Tracheophyta</taxon>
        <taxon>Spermatophyta</taxon>
        <taxon>Magnoliopsida</taxon>
        <taxon>Ranunculales</taxon>
        <taxon>Circaeasteraceae</taxon>
        <taxon>Kingdonia</taxon>
    </lineage>
</organism>
<evidence type="ECO:0000313" key="1">
    <source>
        <dbReference type="EMBL" id="KAF6141456.1"/>
    </source>
</evidence>